<sequence>MASFLGATGGLVSIALAFVPKSDSLELKYMKKKFSEVNSEFDVIRSELDNVKDLITYENQRVAYLDSASKILFSHNQLMSFLNELHNTSCADEKHCDRVRDRIASQYVDDFNVKRHMFNVLNGAIKPTSAFGEPLINVIRKTFKCDVGKIDHLANSILILSFKAQQVILAHEKLTGSNISITQSVNDWLKSLYDLREMTYNIKKQCFDQISSYMIADINDMYKKYQVNVGLNYQTNQEAMKVMEEKYKWLGWTTT</sequence>
<evidence type="ECO:0000313" key="1">
    <source>
        <dbReference type="EMBL" id="CAB3986638.1"/>
    </source>
</evidence>
<reference evidence="1" key="1">
    <citation type="submission" date="2020-04" db="EMBL/GenBank/DDBJ databases">
        <authorList>
            <person name="Alioto T."/>
            <person name="Alioto T."/>
            <person name="Gomez Garrido J."/>
        </authorList>
    </citation>
    <scope>NUCLEOTIDE SEQUENCE</scope>
    <source>
        <strain evidence="1">A484AB</strain>
    </source>
</reference>
<organism evidence="1 2">
    <name type="scientific">Paramuricea clavata</name>
    <name type="common">Red gorgonian</name>
    <name type="synonym">Violescent sea-whip</name>
    <dbReference type="NCBI Taxonomy" id="317549"/>
    <lineage>
        <taxon>Eukaryota</taxon>
        <taxon>Metazoa</taxon>
        <taxon>Cnidaria</taxon>
        <taxon>Anthozoa</taxon>
        <taxon>Octocorallia</taxon>
        <taxon>Malacalcyonacea</taxon>
        <taxon>Plexauridae</taxon>
        <taxon>Paramuricea</taxon>
    </lineage>
</organism>
<dbReference type="EMBL" id="CACRXK020001048">
    <property type="protein sequence ID" value="CAB3986638.1"/>
    <property type="molecule type" value="Genomic_DNA"/>
</dbReference>
<name>A0A6S7G3Z5_PARCT</name>
<evidence type="ECO:0000313" key="2">
    <source>
        <dbReference type="Proteomes" id="UP001152795"/>
    </source>
</evidence>
<accession>A0A6S7G3Z5</accession>
<proteinExistence type="predicted"/>
<dbReference type="Proteomes" id="UP001152795">
    <property type="component" value="Unassembled WGS sequence"/>
</dbReference>
<protein>
    <submittedName>
        <fullName evidence="1">Uncharacterized protein</fullName>
    </submittedName>
</protein>
<dbReference type="AlphaFoldDB" id="A0A6S7G3Z5"/>
<dbReference type="OrthoDB" id="10211240at2759"/>
<comment type="caution">
    <text evidence="1">The sequence shown here is derived from an EMBL/GenBank/DDBJ whole genome shotgun (WGS) entry which is preliminary data.</text>
</comment>
<keyword evidence="2" id="KW-1185">Reference proteome</keyword>
<gene>
    <name evidence="1" type="ORF">PACLA_8A065591</name>
</gene>